<dbReference type="PANTHER" id="PTHR43265">
    <property type="entry name" value="ESTERASE ESTD"/>
    <property type="match status" value="1"/>
</dbReference>
<keyword evidence="2" id="KW-0378">Hydrolase</keyword>
<dbReference type="Proteomes" id="UP001273350">
    <property type="component" value="Unassembled WGS sequence"/>
</dbReference>
<dbReference type="Gene3D" id="3.40.50.1820">
    <property type="entry name" value="alpha/beta hydrolase"/>
    <property type="match status" value="1"/>
</dbReference>
<gene>
    <name evidence="2" type="ORF">SGQ83_15080</name>
</gene>
<keyword evidence="3" id="KW-1185">Reference proteome</keyword>
<dbReference type="PANTHER" id="PTHR43265:SF1">
    <property type="entry name" value="ESTERASE ESTD"/>
    <property type="match status" value="1"/>
</dbReference>
<feature type="signal peptide" evidence="1">
    <location>
        <begin position="1"/>
        <end position="22"/>
    </location>
</feature>
<evidence type="ECO:0000313" key="3">
    <source>
        <dbReference type="Proteomes" id="UP001273350"/>
    </source>
</evidence>
<dbReference type="SUPFAM" id="SSF53474">
    <property type="entry name" value="alpha/beta-Hydrolases"/>
    <property type="match status" value="1"/>
</dbReference>
<dbReference type="InterPro" id="IPR029058">
    <property type="entry name" value="AB_hydrolase_fold"/>
</dbReference>
<feature type="chain" id="PRO_5045214052" evidence="1">
    <location>
        <begin position="23"/>
        <end position="338"/>
    </location>
</feature>
<proteinExistence type="predicted"/>
<reference evidence="2 3" key="1">
    <citation type="submission" date="2023-11" db="EMBL/GenBank/DDBJ databases">
        <title>Unpublished Manusciprt.</title>
        <authorList>
            <person name="Saticioglu I.B."/>
            <person name="Ay H."/>
            <person name="Ajmi N."/>
            <person name="Altun S."/>
            <person name="Duman M."/>
        </authorList>
    </citation>
    <scope>NUCLEOTIDE SEQUENCE [LARGE SCALE GENOMIC DNA]</scope>
    <source>
        <strain evidence="2 3">Fl-318</strain>
    </source>
</reference>
<protein>
    <submittedName>
        <fullName evidence="2">Acyl-CoA thioester hydrolase/BAAT C-terminal domain-containing protein</fullName>
    </submittedName>
</protein>
<name>A0ABU4RJH5_9FLAO</name>
<sequence length="338" mass="39057">MNLLKSSVVLAFFLLFSQTSFSQNKEDYYLKKAGYTKTVITTKIDSISFLTSISNSILPKATILFIQGSNPLPIIFYDDKSVNSAIPFDVKPYLEKFNFVIIARKGIPLIGSYERDSKGYTTEKGNIPDDYIKNDNLNYRVNQVTTVIDYLFKNNSVKKDSLFVVGHSEGYRVAAKVAANNTKISKLVCMSADPFNRITEYILRERVQCFKNNDDSESQIKIDKLTSEYKNIEEDSKEFKDDIDFTNWASYNRTLSYESFKKFKNPILIIYGTNDIGSAHNDLLPFLLPKKNIKIKAYPDYGHNFEKQEFDLNKKETESTYHWDEVFKDIKAWLLQSQ</sequence>
<organism evidence="2 3">
    <name type="scientific">Flavobacterium cupriresistens</name>
    <dbReference type="NCBI Taxonomy" id="2893885"/>
    <lineage>
        <taxon>Bacteria</taxon>
        <taxon>Pseudomonadati</taxon>
        <taxon>Bacteroidota</taxon>
        <taxon>Flavobacteriia</taxon>
        <taxon>Flavobacteriales</taxon>
        <taxon>Flavobacteriaceae</taxon>
        <taxon>Flavobacterium</taxon>
    </lineage>
</organism>
<keyword evidence="1" id="KW-0732">Signal</keyword>
<evidence type="ECO:0000256" key="1">
    <source>
        <dbReference type="SAM" id="SignalP"/>
    </source>
</evidence>
<comment type="caution">
    <text evidence="2">The sequence shown here is derived from an EMBL/GenBank/DDBJ whole genome shotgun (WGS) entry which is preliminary data.</text>
</comment>
<dbReference type="EMBL" id="JAWXVI010000008">
    <property type="protein sequence ID" value="MDX6190681.1"/>
    <property type="molecule type" value="Genomic_DNA"/>
</dbReference>
<accession>A0ABU4RJH5</accession>
<dbReference type="InterPro" id="IPR053145">
    <property type="entry name" value="AB_hydrolase_Est10"/>
</dbReference>
<dbReference type="RefSeq" id="WP_230004506.1">
    <property type="nucleotide sequence ID" value="NZ_CP087134.1"/>
</dbReference>
<evidence type="ECO:0000313" key="2">
    <source>
        <dbReference type="EMBL" id="MDX6190681.1"/>
    </source>
</evidence>
<dbReference type="GO" id="GO:0016787">
    <property type="term" value="F:hydrolase activity"/>
    <property type="evidence" value="ECO:0007669"/>
    <property type="project" value="UniProtKB-KW"/>
</dbReference>